<proteinExistence type="predicted"/>
<gene>
    <name evidence="3" type="ORF">GIB67_023712</name>
</gene>
<evidence type="ECO:0000313" key="3">
    <source>
        <dbReference type="EMBL" id="KAF6153935.1"/>
    </source>
</evidence>
<reference evidence="3 4" key="1">
    <citation type="journal article" date="2020" name="IScience">
        <title>Genome Sequencing of the Endangered Kingdonia uniflora (Circaeasteraceae, Ranunculales) Reveals Potential Mechanisms of Evolutionary Specialization.</title>
        <authorList>
            <person name="Sun Y."/>
            <person name="Deng T."/>
            <person name="Zhang A."/>
            <person name="Moore M.J."/>
            <person name="Landis J.B."/>
            <person name="Lin N."/>
            <person name="Zhang H."/>
            <person name="Zhang X."/>
            <person name="Huang J."/>
            <person name="Zhang X."/>
            <person name="Sun H."/>
            <person name="Wang H."/>
        </authorList>
    </citation>
    <scope>NUCLEOTIDE SEQUENCE [LARGE SCALE GENOMIC DNA]</scope>
    <source>
        <strain evidence="3">TB1705</strain>
        <tissue evidence="3">Leaf</tissue>
    </source>
</reference>
<evidence type="ECO:0008006" key="5">
    <source>
        <dbReference type="Google" id="ProtNLM"/>
    </source>
</evidence>
<dbReference type="Proteomes" id="UP000541444">
    <property type="component" value="Unassembled WGS sequence"/>
</dbReference>
<name>A0A7J7MG94_9MAGN</name>
<evidence type="ECO:0000259" key="1">
    <source>
        <dbReference type="Pfam" id="PF10536"/>
    </source>
</evidence>
<dbReference type="InterPro" id="IPR015940">
    <property type="entry name" value="UBA"/>
</dbReference>
<feature type="domain" description="Aminotransferase-like plant mobile" evidence="1">
    <location>
        <begin position="18"/>
        <end position="291"/>
    </location>
</feature>
<dbReference type="Gene3D" id="1.10.8.10">
    <property type="entry name" value="DNA helicase RuvA subunit, C-terminal domain"/>
    <property type="match status" value="1"/>
</dbReference>
<keyword evidence="4" id="KW-1185">Reference proteome</keyword>
<sequence>MVQGLVKLKGLDRIEAISYDYYNSGLISDFAGRWQLETNSFYFKWGEMTPTLDDVEQLIGFGTDGDVTVIGGTWGFPTLLNNFQNNLLQDFDGFKTLKAGCKGNSLSLRKLREHYAYKLEKVISDGTTAVAKKKGLTTMSVDRAFMLYVLGSFLYPTKKGTDVSARYLDLFAMDKVSKKWSWGSAVLMHIYYNLSATSRDDGRQFACCTTLLESWIFAYFPKLPGIPKELDSDNYEHYTCWKWGGSVTDRNGGPTLLKFKETLDNYKVEDKKWKEWVLKKAEMGQRVREGPSVCTEGYSEWFAIISWTRICPITVDLATDDDVGLFRIHRRKEACVNEEGDTPVNQCEDVGEQYDELLNEHATLSPNAHDTMPIRGESGGFDKYLFCHAVEGSEKIESRMPSANNDIISELAAMGFNYLHCQKAAINTSNAGLMEATNWLLHYAEDSDINDPISQTDHQTG</sequence>
<dbReference type="InterPro" id="IPR019557">
    <property type="entry name" value="AminoTfrase-like_pln_mobile"/>
</dbReference>
<comment type="caution">
    <text evidence="3">The sequence shown here is derived from an EMBL/GenBank/DDBJ whole genome shotgun (WGS) entry which is preliminary data.</text>
</comment>
<protein>
    <recommendedName>
        <fullName evidence="5">Aminotransferase-like plant mobile domain-containing protein</fullName>
    </recommendedName>
</protein>
<dbReference type="GO" id="GO:0010073">
    <property type="term" value="P:meristem maintenance"/>
    <property type="evidence" value="ECO:0007669"/>
    <property type="project" value="InterPro"/>
</dbReference>
<dbReference type="InterPro" id="IPR044824">
    <property type="entry name" value="MAIN-like"/>
</dbReference>
<dbReference type="InterPro" id="IPR009060">
    <property type="entry name" value="UBA-like_sf"/>
</dbReference>
<dbReference type="AlphaFoldDB" id="A0A7J7MG94"/>
<feature type="domain" description="UBA" evidence="2">
    <location>
        <begin position="404"/>
        <end position="451"/>
    </location>
</feature>
<dbReference type="PANTHER" id="PTHR46033">
    <property type="entry name" value="PROTEIN MAIN-LIKE 2"/>
    <property type="match status" value="1"/>
</dbReference>
<dbReference type="Pfam" id="PF22562">
    <property type="entry name" value="UBA_7"/>
    <property type="match status" value="1"/>
</dbReference>
<organism evidence="3 4">
    <name type="scientific">Kingdonia uniflora</name>
    <dbReference type="NCBI Taxonomy" id="39325"/>
    <lineage>
        <taxon>Eukaryota</taxon>
        <taxon>Viridiplantae</taxon>
        <taxon>Streptophyta</taxon>
        <taxon>Embryophyta</taxon>
        <taxon>Tracheophyta</taxon>
        <taxon>Spermatophyta</taxon>
        <taxon>Magnoliopsida</taxon>
        <taxon>Ranunculales</taxon>
        <taxon>Circaeasteraceae</taxon>
        <taxon>Kingdonia</taxon>
    </lineage>
</organism>
<dbReference type="Pfam" id="PF10536">
    <property type="entry name" value="PMD"/>
    <property type="match status" value="1"/>
</dbReference>
<dbReference type="OrthoDB" id="1734942at2759"/>
<evidence type="ECO:0000313" key="4">
    <source>
        <dbReference type="Proteomes" id="UP000541444"/>
    </source>
</evidence>
<dbReference type="SUPFAM" id="SSF46934">
    <property type="entry name" value="UBA-like"/>
    <property type="match status" value="1"/>
</dbReference>
<dbReference type="PANTHER" id="PTHR46033:SF1">
    <property type="entry name" value="PROTEIN MAIN-LIKE 2"/>
    <property type="match status" value="1"/>
</dbReference>
<dbReference type="EMBL" id="JACGCM010001549">
    <property type="protein sequence ID" value="KAF6153935.1"/>
    <property type="molecule type" value="Genomic_DNA"/>
</dbReference>
<accession>A0A7J7MG94</accession>
<evidence type="ECO:0000259" key="2">
    <source>
        <dbReference type="Pfam" id="PF22562"/>
    </source>
</evidence>